<evidence type="ECO:0000313" key="3">
    <source>
        <dbReference type="Proteomes" id="UP000007435"/>
    </source>
</evidence>
<keyword evidence="3" id="KW-1185">Reference proteome</keyword>
<dbReference type="GO" id="GO:1990281">
    <property type="term" value="C:efflux pump complex"/>
    <property type="evidence" value="ECO:0007669"/>
    <property type="project" value="TreeGrafter"/>
</dbReference>
<sequence length="361" mass="40540">MNIEKKWFWILAGCFFLSCSKEPETKPVVKDIQELVFASGQIEWKNAYAVVAETDGILKELNLEVGDEVKAGAVVGHIDNPANLENLKTAQEQVNLALKNTEPVLDQIRQNIGFAEQKYEQDKLQRERYERLLAKQSVSRQEYENMKLAEENSLSQLEALREQLSAAKLQNEQNISSAKNQKATSQIQTTYNQVRITHSGKVIKKEKQAGDFVKRGDVIARVANNQQIEIVLNVDESSVGKVKVGQEVFVRLNTQKDTVYKARVTDILSAFDEDVQSFICKATFLDPEIVPLYGTQLEGNILVGEKKNVLLIPRSTVGYGNTVRVKGNKEMVKIKTGIVSTEYVEVLQGLTTEDVLLPQKP</sequence>
<dbReference type="SUPFAM" id="SSF111369">
    <property type="entry name" value="HlyD-like secretion proteins"/>
    <property type="match status" value="1"/>
</dbReference>
<dbReference type="HOGENOM" id="CLU_018816_14_0_10"/>
<dbReference type="EMBL" id="CP002305">
    <property type="protein sequence ID" value="ADQ17142.1"/>
    <property type="molecule type" value="Genomic_DNA"/>
</dbReference>
<accession>E4RWA7</accession>
<dbReference type="KEGG" id="lby:Lbys_1428"/>
<dbReference type="Gene3D" id="2.40.420.20">
    <property type="match status" value="1"/>
</dbReference>
<dbReference type="PROSITE" id="PS51257">
    <property type="entry name" value="PROKAR_LIPOPROTEIN"/>
    <property type="match status" value="1"/>
</dbReference>
<protein>
    <submittedName>
        <fullName evidence="2">Efflux transporter, RND family, MFP subunit</fullName>
    </submittedName>
</protein>
<name>E4RWA7_LEAB4</name>
<dbReference type="eggNOG" id="COG0845">
    <property type="taxonomic scope" value="Bacteria"/>
</dbReference>
<dbReference type="GO" id="GO:0015562">
    <property type="term" value="F:efflux transmembrane transporter activity"/>
    <property type="evidence" value="ECO:0007669"/>
    <property type="project" value="TreeGrafter"/>
</dbReference>
<dbReference type="AlphaFoldDB" id="E4RWA7"/>
<dbReference type="PANTHER" id="PTHR30469">
    <property type="entry name" value="MULTIDRUG RESISTANCE PROTEIN MDTA"/>
    <property type="match status" value="1"/>
</dbReference>
<evidence type="ECO:0000256" key="1">
    <source>
        <dbReference type="SAM" id="Coils"/>
    </source>
</evidence>
<organism evidence="2 3">
    <name type="scientific">Leadbetterella byssophila (strain DSM 17132 / JCM 16389 / KACC 11308 / NBRC 106382 / 4M15)</name>
    <dbReference type="NCBI Taxonomy" id="649349"/>
    <lineage>
        <taxon>Bacteria</taxon>
        <taxon>Pseudomonadati</taxon>
        <taxon>Bacteroidota</taxon>
        <taxon>Cytophagia</taxon>
        <taxon>Cytophagales</taxon>
        <taxon>Leadbetterellaceae</taxon>
        <taxon>Leadbetterella</taxon>
    </lineage>
</organism>
<keyword evidence="1" id="KW-0175">Coiled coil</keyword>
<dbReference type="Gene3D" id="2.40.50.100">
    <property type="match status" value="1"/>
</dbReference>
<dbReference type="Gene3D" id="2.40.30.170">
    <property type="match status" value="1"/>
</dbReference>
<dbReference type="Proteomes" id="UP000007435">
    <property type="component" value="Chromosome"/>
</dbReference>
<dbReference type="RefSeq" id="WP_013408191.1">
    <property type="nucleotide sequence ID" value="NC_014655.1"/>
</dbReference>
<evidence type="ECO:0000313" key="2">
    <source>
        <dbReference type="EMBL" id="ADQ17142.1"/>
    </source>
</evidence>
<proteinExistence type="predicted"/>
<dbReference type="STRING" id="649349.Lbys_1428"/>
<reference evidence="2 3" key="2">
    <citation type="journal article" date="2011" name="Stand. Genomic Sci.">
        <title>Complete genome sequence of Leadbetterella byssophila type strain (4M15).</title>
        <authorList>
            <person name="Abt B."/>
            <person name="Teshima H."/>
            <person name="Lucas S."/>
            <person name="Lapidus A."/>
            <person name="Del Rio T.G."/>
            <person name="Nolan M."/>
            <person name="Tice H."/>
            <person name="Cheng J.F."/>
            <person name="Pitluck S."/>
            <person name="Liolios K."/>
            <person name="Pagani I."/>
            <person name="Ivanova N."/>
            <person name="Mavromatis K."/>
            <person name="Pati A."/>
            <person name="Tapia R."/>
            <person name="Han C."/>
            <person name="Goodwin L."/>
            <person name="Chen A."/>
            <person name="Palaniappan K."/>
            <person name="Land M."/>
            <person name="Hauser L."/>
            <person name="Chang Y.J."/>
            <person name="Jeffries C.D."/>
            <person name="Rohde M."/>
            <person name="Goker M."/>
            <person name="Tindall B.J."/>
            <person name="Detter J.C."/>
            <person name="Woyke T."/>
            <person name="Bristow J."/>
            <person name="Eisen J.A."/>
            <person name="Markowitz V."/>
            <person name="Hugenholtz P."/>
            <person name="Klenk H.P."/>
            <person name="Kyrpides N.C."/>
        </authorList>
    </citation>
    <scope>NUCLEOTIDE SEQUENCE [LARGE SCALE GENOMIC DNA]</scope>
    <source>
        <strain evidence="3">DSM 17132 / JCM 16389 / KACC 11308 / NBRC 106382 / 4M15</strain>
    </source>
</reference>
<gene>
    <name evidence="2" type="ordered locus">Lbys_1428</name>
</gene>
<feature type="coiled-coil region" evidence="1">
    <location>
        <begin position="105"/>
        <end position="181"/>
    </location>
</feature>
<reference key="1">
    <citation type="submission" date="2010-11" db="EMBL/GenBank/DDBJ databases">
        <title>The complete genome of Leadbetterella byssophila DSM 17132.</title>
        <authorList>
            <consortium name="US DOE Joint Genome Institute (JGI-PGF)"/>
            <person name="Lucas S."/>
            <person name="Copeland A."/>
            <person name="Lapidus A."/>
            <person name="Glavina del Rio T."/>
            <person name="Dalin E."/>
            <person name="Tice H."/>
            <person name="Bruce D."/>
            <person name="Goodwin L."/>
            <person name="Pitluck S."/>
            <person name="Kyrpides N."/>
            <person name="Mavromatis K."/>
            <person name="Ivanova N."/>
            <person name="Teshima H."/>
            <person name="Brettin T."/>
            <person name="Detter J.C."/>
            <person name="Han C."/>
            <person name="Tapia R."/>
            <person name="Land M."/>
            <person name="Hauser L."/>
            <person name="Markowitz V."/>
            <person name="Cheng J.-F."/>
            <person name="Hugenholtz P."/>
            <person name="Woyke T."/>
            <person name="Wu D."/>
            <person name="Tindall B."/>
            <person name="Pomrenke H.G."/>
            <person name="Brambilla E."/>
            <person name="Klenk H.-P."/>
            <person name="Eisen J.A."/>
        </authorList>
    </citation>
    <scope>NUCLEOTIDE SEQUENCE [LARGE SCALE GENOMIC DNA]</scope>
    <source>
        <strain>DSM 17132</strain>
    </source>
</reference>
<dbReference type="OrthoDB" id="869610at2"/>